<feature type="compositionally biased region" description="Polar residues" evidence="5">
    <location>
        <begin position="632"/>
        <end position="650"/>
    </location>
</feature>
<evidence type="ECO:0000256" key="3">
    <source>
        <dbReference type="ARBA" id="ARBA00023054"/>
    </source>
</evidence>
<organism evidence="7 8">
    <name type="scientific">Paracoccidioides brasiliensis</name>
    <dbReference type="NCBI Taxonomy" id="121759"/>
    <lineage>
        <taxon>Eukaryota</taxon>
        <taxon>Fungi</taxon>
        <taxon>Dikarya</taxon>
        <taxon>Ascomycota</taxon>
        <taxon>Pezizomycotina</taxon>
        <taxon>Eurotiomycetes</taxon>
        <taxon>Eurotiomycetidae</taxon>
        <taxon>Onygenales</taxon>
        <taxon>Ajellomycetaceae</taxon>
        <taxon>Paracoccidioides</taxon>
    </lineage>
</organism>
<dbReference type="GO" id="GO:0005783">
    <property type="term" value="C:endoplasmic reticulum"/>
    <property type="evidence" value="ECO:0007669"/>
    <property type="project" value="TreeGrafter"/>
</dbReference>
<feature type="compositionally biased region" description="Low complexity" evidence="5">
    <location>
        <begin position="686"/>
        <end position="700"/>
    </location>
</feature>
<protein>
    <recommendedName>
        <fullName evidence="6">TATA element modulatory factor 1 TATA binding domain-containing protein</fullName>
    </recommendedName>
</protein>
<feature type="compositionally biased region" description="Basic and acidic residues" evidence="5">
    <location>
        <begin position="400"/>
        <end position="419"/>
    </location>
</feature>
<feature type="compositionally biased region" description="Basic and acidic residues" evidence="5">
    <location>
        <begin position="176"/>
        <end position="189"/>
    </location>
</feature>
<dbReference type="PANTHER" id="PTHR46515:SF1">
    <property type="entry name" value="TATA ELEMENT MODULATORY FACTOR"/>
    <property type="match status" value="1"/>
</dbReference>
<dbReference type="InterPro" id="IPR022092">
    <property type="entry name" value="TMF_DNA-bd"/>
</dbReference>
<feature type="compositionally biased region" description="Polar residues" evidence="5">
    <location>
        <begin position="100"/>
        <end position="111"/>
    </location>
</feature>
<comment type="subcellular location">
    <subcellularLocation>
        <location evidence="1">Golgi apparatus</location>
    </subcellularLocation>
</comment>
<feature type="coiled-coil region" evidence="4">
    <location>
        <begin position="767"/>
        <end position="867"/>
    </location>
</feature>
<evidence type="ECO:0000256" key="1">
    <source>
        <dbReference type="ARBA" id="ARBA00004555"/>
    </source>
</evidence>
<evidence type="ECO:0000256" key="5">
    <source>
        <dbReference type="SAM" id="MobiDB-lite"/>
    </source>
</evidence>
<dbReference type="GO" id="GO:0005794">
    <property type="term" value="C:Golgi apparatus"/>
    <property type="evidence" value="ECO:0007669"/>
    <property type="project" value="UniProtKB-SubCell"/>
</dbReference>
<evidence type="ECO:0000259" key="6">
    <source>
        <dbReference type="Pfam" id="PF12325"/>
    </source>
</evidence>
<dbReference type="Proteomes" id="UP000242814">
    <property type="component" value="Unassembled WGS sequence"/>
</dbReference>
<feature type="region of interest" description="Disordered" evidence="5">
    <location>
        <begin position="28"/>
        <end position="232"/>
    </location>
</feature>
<dbReference type="Pfam" id="PF12325">
    <property type="entry name" value="TMF_TATA_bd"/>
    <property type="match status" value="1"/>
</dbReference>
<feature type="compositionally biased region" description="Low complexity" evidence="5">
    <location>
        <begin position="206"/>
        <end position="219"/>
    </location>
</feature>
<keyword evidence="3 4" id="KW-0175">Coiled coil</keyword>
<feature type="region of interest" description="Disordered" evidence="5">
    <location>
        <begin position="627"/>
        <end position="670"/>
    </location>
</feature>
<dbReference type="EMBL" id="LZYO01000112">
    <property type="protein sequence ID" value="ODH33131.1"/>
    <property type="molecule type" value="Genomic_DNA"/>
</dbReference>
<comment type="caution">
    <text evidence="7">The sequence shown here is derived from an EMBL/GenBank/DDBJ whole genome shotgun (WGS) entry which is preliminary data.</text>
</comment>
<gene>
    <name evidence="7" type="ORF">ACO22_03323</name>
</gene>
<feature type="compositionally biased region" description="Low complexity" evidence="5">
    <location>
        <begin position="142"/>
        <end position="151"/>
    </location>
</feature>
<feature type="region of interest" description="Disordered" evidence="5">
    <location>
        <begin position="338"/>
        <end position="358"/>
    </location>
</feature>
<evidence type="ECO:0000256" key="2">
    <source>
        <dbReference type="ARBA" id="ARBA00023034"/>
    </source>
</evidence>
<dbReference type="InterPro" id="IPR052602">
    <property type="entry name" value="Growth_transcription_reg"/>
</dbReference>
<dbReference type="PANTHER" id="PTHR46515">
    <property type="entry name" value="TATA ELEMENT MODULATORY FACTOR TMF1"/>
    <property type="match status" value="1"/>
</dbReference>
<dbReference type="Pfam" id="PF12329">
    <property type="entry name" value="TMF_DNA_bd"/>
    <property type="match status" value="1"/>
</dbReference>
<accession>A0A1D2JG76</accession>
<feature type="region of interest" description="Disordered" evidence="5">
    <location>
        <begin position="684"/>
        <end position="718"/>
    </location>
</feature>
<dbReference type="VEuPathDB" id="FungiDB:PADG_01934"/>
<keyword evidence="2" id="KW-0333">Golgi apparatus</keyword>
<dbReference type="InterPro" id="IPR022091">
    <property type="entry name" value="TMF_TATA-bd"/>
</dbReference>
<dbReference type="VEuPathDB" id="FungiDB:PABG_03368"/>
<dbReference type="AlphaFoldDB" id="A0A1D2JG76"/>
<evidence type="ECO:0000313" key="8">
    <source>
        <dbReference type="Proteomes" id="UP000242814"/>
    </source>
</evidence>
<evidence type="ECO:0000256" key="4">
    <source>
        <dbReference type="SAM" id="Coils"/>
    </source>
</evidence>
<feature type="domain" description="TATA element modulatory factor 1 TATA binding" evidence="6">
    <location>
        <begin position="754"/>
        <end position="867"/>
    </location>
</feature>
<proteinExistence type="predicted"/>
<name>A0A1D2JG76_PARBR</name>
<reference evidence="7 8" key="1">
    <citation type="submission" date="2016-06" db="EMBL/GenBank/DDBJ databases">
        <authorList>
            <person name="Kjaerup R.B."/>
            <person name="Dalgaard T.S."/>
            <person name="Juul-Madsen H.R."/>
        </authorList>
    </citation>
    <scope>NUCLEOTIDE SEQUENCE [LARGE SCALE GENOMIC DNA]</scope>
    <source>
        <strain evidence="7 8">Pb300</strain>
    </source>
</reference>
<feature type="coiled-coil region" evidence="4">
    <location>
        <begin position="554"/>
        <end position="609"/>
    </location>
</feature>
<feature type="region of interest" description="Disordered" evidence="5">
    <location>
        <begin position="399"/>
        <end position="419"/>
    </location>
</feature>
<evidence type="ECO:0000313" key="7">
    <source>
        <dbReference type="EMBL" id="ODH33131.1"/>
    </source>
</evidence>
<sequence length="870" mass="96998">MSANPQPPKKSGWGGFLQQAIAGVESRLDTILADQEEEHVAKEADKGNQQPEQPALQAGMSFAKPVPPAHSRSSSIAKTNDRLQESLARVMAKREVATGSPVSTLGVSSRAESPLFRVDGRTSLDSVSAGVDSRAVKDDTASISSSAPRSSQDIHSFPRKSKEIQSDSSGKPNGRGIEDDRRETRHSVDGDTDSSAASERHIHAIGMTGMTEGTTTSTSDYEEAMAQMKANHEASEFQWQEELHAYVERIDALQSKLKYLAKEAAESAKNAAASAGAGTLEKKLLEKDEQIANLMEEGQKLSKTELDHRATIKKLRQNIAESVKSQADTKKKFEKMEKDLANAEDRASRAESAERKATEKLNFKSKIEKELEAVTAELNVSNSTIADLKGQLAKAASRAEAAERKAKLESAESEKRQVAELKDDLSSAKIEREISEEKLRREIRDLKEGIEREKERARILEIELRSEQSVLESKMESLRFRAEEVSSSAIGDAHAKLLRQIETLQTQYAVASENWQGIKSSLLARLTTVEKERDDIARREGDLRRKVREGSLKAKRVEGELETSRVAIQDMERTLEELKQEIQSLTQKLEKTENELLNTKQDLTKQKEVAELTLSQRLEEERARWQELARPPSSTFRQQPGNGSPVTFNRKSMIGLEPTGPISDRAPSHRSSSILPITFSELATPSRQNSISSQNSNPQSHKPPSHELSITPGDLTHTHPYEQEEYFNGMGTPATPSAHETSPRHLRSINDFISVSTVAAGPSVQLVERMSNTIRRLESERAASKDELARLTAQRDEAREEVVELMREVEEKRKGDQRIQELESTVEQLDQRYQTTLEMLGEKSELVEELKADIADLKKIYRELVDSTMK</sequence>